<evidence type="ECO:0000313" key="12">
    <source>
        <dbReference type="EMBL" id="KIM44927.1"/>
    </source>
</evidence>
<organism evidence="12 13">
    <name type="scientific">Hebeloma cylindrosporum</name>
    <dbReference type="NCBI Taxonomy" id="76867"/>
    <lineage>
        <taxon>Eukaryota</taxon>
        <taxon>Fungi</taxon>
        <taxon>Dikarya</taxon>
        <taxon>Basidiomycota</taxon>
        <taxon>Agaricomycotina</taxon>
        <taxon>Agaricomycetes</taxon>
        <taxon>Agaricomycetidae</taxon>
        <taxon>Agaricales</taxon>
        <taxon>Agaricineae</taxon>
        <taxon>Hymenogastraceae</taxon>
        <taxon>Hebeloma</taxon>
    </lineage>
</organism>
<keyword evidence="1 7" id="KW-0479">Metal-binding</keyword>
<evidence type="ECO:0000256" key="9">
    <source>
        <dbReference type="SAM" id="Phobius"/>
    </source>
</evidence>
<dbReference type="CDD" id="cd20335">
    <property type="entry name" value="BRcat_RBR"/>
    <property type="match status" value="1"/>
</dbReference>
<evidence type="ECO:0000313" key="13">
    <source>
        <dbReference type="Proteomes" id="UP000053424"/>
    </source>
</evidence>
<dbReference type="AlphaFoldDB" id="A0A0C2YV82"/>
<feature type="compositionally biased region" description="Basic and acidic residues" evidence="8">
    <location>
        <begin position="227"/>
        <end position="247"/>
    </location>
</feature>
<feature type="zinc finger region" description="C3H1-type" evidence="7">
    <location>
        <begin position="363"/>
        <end position="389"/>
    </location>
</feature>
<feature type="zinc finger region" description="C3H1-type" evidence="7">
    <location>
        <begin position="419"/>
        <end position="446"/>
    </location>
</feature>
<feature type="compositionally biased region" description="Acidic residues" evidence="8">
    <location>
        <begin position="185"/>
        <end position="194"/>
    </location>
</feature>
<feature type="domain" description="C3H1-type" evidence="11">
    <location>
        <begin position="363"/>
        <end position="389"/>
    </location>
</feature>
<name>A0A0C2YV82_HEBCY</name>
<dbReference type="PANTHER" id="PTHR48025:SF1">
    <property type="entry name" value="RRM DOMAIN-CONTAINING PROTEIN"/>
    <property type="match status" value="1"/>
</dbReference>
<reference evidence="13" key="2">
    <citation type="submission" date="2015-01" db="EMBL/GenBank/DDBJ databases">
        <title>Evolutionary Origins and Diversification of the Mycorrhizal Mutualists.</title>
        <authorList>
            <consortium name="DOE Joint Genome Institute"/>
            <consortium name="Mycorrhizal Genomics Consortium"/>
            <person name="Kohler A."/>
            <person name="Kuo A."/>
            <person name="Nagy L.G."/>
            <person name="Floudas D."/>
            <person name="Copeland A."/>
            <person name="Barry K.W."/>
            <person name="Cichocki N."/>
            <person name="Veneault-Fourrey C."/>
            <person name="LaButti K."/>
            <person name="Lindquist E.A."/>
            <person name="Lipzen A."/>
            <person name="Lundell T."/>
            <person name="Morin E."/>
            <person name="Murat C."/>
            <person name="Riley R."/>
            <person name="Ohm R."/>
            <person name="Sun H."/>
            <person name="Tunlid A."/>
            <person name="Henrissat B."/>
            <person name="Grigoriev I.V."/>
            <person name="Hibbett D.S."/>
            <person name="Martin F."/>
        </authorList>
    </citation>
    <scope>NUCLEOTIDE SEQUENCE [LARGE SCALE GENOMIC DNA]</scope>
    <source>
        <strain evidence="13">h7</strain>
    </source>
</reference>
<dbReference type="SUPFAM" id="SSF57850">
    <property type="entry name" value="RING/U-box"/>
    <property type="match status" value="1"/>
</dbReference>
<dbReference type="GO" id="GO:0008270">
    <property type="term" value="F:zinc ion binding"/>
    <property type="evidence" value="ECO:0007669"/>
    <property type="project" value="UniProtKB-KW"/>
</dbReference>
<feature type="compositionally biased region" description="Low complexity" evidence="8">
    <location>
        <begin position="446"/>
        <end position="465"/>
    </location>
</feature>
<feature type="transmembrane region" description="Helical" evidence="9">
    <location>
        <begin position="38"/>
        <end position="58"/>
    </location>
</feature>
<dbReference type="STRING" id="686832.A0A0C2YV82"/>
<dbReference type="HOGENOM" id="CLU_004949_0_0_1"/>
<keyword evidence="9" id="KW-1133">Transmembrane helix</keyword>
<feature type="compositionally biased region" description="Acidic residues" evidence="8">
    <location>
        <begin position="600"/>
        <end position="609"/>
    </location>
</feature>
<dbReference type="Proteomes" id="UP000053424">
    <property type="component" value="Unassembled WGS sequence"/>
</dbReference>
<dbReference type="InterPro" id="IPR000504">
    <property type="entry name" value="RRM_dom"/>
</dbReference>
<evidence type="ECO:0000256" key="8">
    <source>
        <dbReference type="SAM" id="MobiDB-lite"/>
    </source>
</evidence>
<proteinExistence type="predicted"/>
<dbReference type="PROSITE" id="PS50102">
    <property type="entry name" value="RRM"/>
    <property type="match status" value="1"/>
</dbReference>
<keyword evidence="9" id="KW-0472">Membrane</keyword>
<dbReference type="Gene3D" id="4.10.1000.10">
    <property type="entry name" value="Zinc finger, CCCH-type"/>
    <property type="match status" value="2"/>
</dbReference>
<keyword evidence="3" id="KW-0833">Ubl conjugation pathway</keyword>
<dbReference type="SMART" id="SM00356">
    <property type="entry name" value="ZnF_C3H1"/>
    <property type="match status" value="5"/>
</dbReference>
<dbReference type="SMART" id="SM00647">
    <property type="entry name" value="IBR"/>
    <property type="match status" value="1"/>
</dbReference>
<dbReference type="OrthoDB" id="2129491at2759"/>
<feature type="compositionally biased region" description="Basic and acidic residues" evidence="8">
    <location>
        <begin position="195"/>
        <end position="217"/>
    </location>
</feature>
<feature type="domain" description="C3H1-type" evidence="11">
    <location>
        <begin position="275"/>
        <end position="302"/>
    </location>
</feature>
<dbReference type="PANTHER" id="PTHR48025">
    <property type="entry name" value="OS02G0815200 PROTEIN"/>
    <property type="match status" value="1"/>
</dbReference>
<evidence type="ECO:0000259" key="11">
    <source>
        <dbReference type="PROSITE" id="PS50103"/>
    </source>
</evidence>
<sequence>MATQVTREVQTLTVGTMGHWKTNNPKMTPRMKNQRHRVIFSCWVIVSTAIIVVLHTRLQSLGMSLVKQVFRINPPPKIHSQPLPAGIEKPSPFVQIPIRKKEICKYHMMGKCRKGTQCALKHPRNDKQRLLELASRNRYDSTSRPFQPANSTSLPSKSIPVSPSTPTWQADIGEDVSDAQATDAEPIDADEDNDNQSKDQDDSNHSEIDEQGARDIDLPASPHNRRRTEDIQTRDVLPDIPRQRVDEPTQPPTVHYPHVSEVSLHWSQFADPLANPEIAFCKFHAQGQCVQGESCSFRHSITVQEYFMLFRDQQPNLCTLSRDRSAQNALHQRVPPLSSSTLSPSYYPALPQVPATLDQPPSSPFSRECNFYRLGTCRNNPCPWLHTDPPAEVENRPGRSEQRERSIPDTPAPTQAKSTPTQPLCRYIGSKRGCTRSDCRFSHGDSFGNSYPSSGPSGPQSSTGPVIEEKDNGWDNDNDNGWNNDSWGKNDAENNGWGESVAGGTPWDNDASALHPKNPKPKPEDEWPHTDESSHSAPWIVAAPAPCSRHPKGKCKEGASCQLRHDVGPRTPDTTASHSRLDYENPQSNLEASKGISDDQNMDTTEEDNQWTGENAATGENDEEHSPKEPQELHAEEMAQELEEQPEPAFECPEVKFIMKCDVRFGPTAIPDQITTATETNKLVISGLPLEVSPGDIETLVKPYGRVQNSISLDETDDSSCIEVEFFDKGEARAAFKNLEGHEYEGRVLRTSLRTLMVAVVRSPTHNLNLKVSWPSPHILAWSHYSTITQAKEAAAQLNGVIIRGRTVGVTFVAPNKNQRTSFAIKLENLPLEVQKSDLEDVCKGSTLITMEKPSYSTDATNAIRTMLYDFGYVEDFDTEPRTNATTTSRAFVMFRNESVAKQVRDLDGQPQDFLGGQALTIRSIYCSRVRISRMLFDAIKTDLDLLKEDSKKCTIQYYDHRDHNFVWVRIYSPTSSHPLFEDLNAALLFFIEGTVLRSDDQEIWDEYFETTSSANALEKIQQKTTTFIHCDDRTKKIRIFGGKTCQEEARKALVKLIAKVRTQRHEIDLRRPMFRPIVDDGCRSLQIDIGINKVSIDVVHAKLIVRGSSEDVEKAHSAISAFAIDSEAVRGGVGGCQICHYAPIDSVRLSCRHAYCKACQHFAIKQPSQVPFCCISERTFPDGYVTRCETPLGYGLIQHYFPSETERLLRVSFLHYIRSGREDLFFCPTLECQAVHRAGDESVNINCSVCVSEVCTFCKSHAHVGLSCAKRKALARM</sequence>
<keyword evidence="13" id="KW-1185">Reference proteome</keyword>
<feature type="compositionally biased region" description="Low complexity" evidence="8">
    <location>
        <begin position="479"/>
        <end position="489"/>
    </location>
</feature>
<dbReference type="Pfam" id="PF00076">
    <property type="entry name" value="RRM_1"/>
    <property type="match status" value="1"/>
</dbReference>
<evidence type="ECO:0000256" key="6">
    <source>
        <dbReference type="PROSITE-ProRule" id="PRU00176"/>
    </source>
</evidence>
<feature type="region of interest" description="Disordered" evidence="8">
    <location>
        <begin position="136"/>
        <end position="170"/>
    </location>
</feature>
<dbReference type="GO" id="GO:0003729">
    <property type="term" value="F:mRNA binding"/>
    <property type="evidence" value="ECO:0007669"/>
    <property type="project" value="TreeGrafter"/>
</dbReference>
<dbReference type="EMBL" id="KN831773">
    <property type="protein sequence ID" value="KIM44927.1"/>
    <property type="molecule type" value="Genomic_DNA"/>
</dbReference>
<feature type="zinc finger region" description="C3H1-type" evidence="7">
    <location>
        <begin position="546"/>
        <end position="568"/>
    </location>
</feature>
<keyword evidence="2 7" id="KW-0863">Zinc-finger</keyword>
<feature type="region of interest" description="Disordered" evidence="8">
    <location>
        <begin position="446"/>
        <end position="631"/>
    </location>
</feature>
<reference evidence="12 13" key="1">
    <citation type="submission" date="2014-04" db="EMBL/GenBank/DDBJ databases">
        <authorList>
            <consortium name="DOE Joint Genome Institute"/>
            <person name="Kuo A."/>
            <person name="Gay G."/>
            <person name="Dore J."/>
            <person name="Kohler A."/>
            <person name="Nagy L.G."/>
            <person name="Floudas D."/>
            <person name="Copeland A."/>
            <person name="Barry K.W."/>
            <person name="Cichocki N."/>
            <person name="Veneault-Fourrey C."/>
            <person name="LaButti K."/>
            <person name="Lindquist E.A."/>
            <person name="Lipzen A."/>
            <person name="Lundell T."/>
            <person name="Morin E."/>
            <person name="Murat C."/>
            <person name="Sun H."/>
            <person name="Tunlid A."/>
            <person name="Henrissat B."/>
            <person name="Grigoriev I.V."/>
            <person name="Hibbett D.S."/>
            <person name="Martin F."/>
            <person name="Nordberg H.P."/>
            <person name="Cantor M.N."/>
            <person name="Hua S.X."/>
        </authorList>
    </citation>
    <scope>NUCLEOTIDE SEQUENCE [LARGE SCALE GENOMIC DNA]</scope>
    <source>
        <strain evidence="13">h7</strain>
    </source>
</reference>
<evidence type="ECO:0000256" key="7">
    <source>
        <dbReference type="PROSITE-ProRule" id="PRU00723"/>
    </source>
</evidence>
<feature type="domain" description="C3H1-type" evidence="11">
    <location>
        <begin position="546"/>
        <end position="568"/>
    </location>
</feature>
<dbReference type="InterPro" id="IPR000571">
    <property type="entry name" value="Znf_CCCH"/>
</dbReference>
<dbReference type="InterPro" id="IPR012677">
    <property type="entry name" value="Nucleotide-bd_a/b_plait_sf"/>
</dbReference>
<feature type="compositionally biased region" description="Polar residues" evidence="8">
    <location>
        <begin position="412"/>
        <end position="422"/>
    </location>
</feature>
<evidence type="ECO:0000256" key="1">
    <source>
        <dbReference type="ARBA" id="ARBA00022723"/>
    </source>
</evidence>
<feature type="zinc finger region" description="C3H1-type" evidence="7">
    <location>
        <begin position="275"/>
        <end position="302"/>
    </location>
</feature>
<dbReference type="SUPFAM" id="SSF90229">
    <property type="entry name" value="CCCH zinc finger"/>
    <property type="match status" value="1"/>
</dbReference>
<feature type="region of interest" description="Disordered" evidence="8">
    <location>
        <begin position="388"/>
        <end position="427"/>
    </location>
</feature>
<dbReference type="InterPro" id="IPR036855">
    <property type="entry name" value="Znf_CCCH_sf"/>
</dbReference>
<evidence type="ECO:0000256" key="4">
    <source>
        <dbReference type="ARBA" id="ARBA00022833"/>
    </source>
</evidence>
<dbReference type="SUPFAM" id="SSF54928">
    <property type="entry name" value="RNA-binding domain, RBD"/>
    <property type="match status" value="1"/>
</dbReference>
<feature type="zinc finger region" description="C3H1-type" evidence="7">
    <location>
        <begin position="98"/>
        <end position="125"/>
    </location>
</feature>
<dbReference type="PROSITE" id="PS50103">
    <property type="entry name" value="ZF_C3H1"/>
    <property type="match status" value="5"/>
</dbReference>
<keyword evidence="9" id="KW-0812">Transmembrane</keyword>
<accession>A0A0C2YV82</accession>
<dbReference type="Gene3D" id="3.30.70.330">
    <property type="match status" value="1"/>
</dbReference>
<dbReference type="InterPro" id="IPR035979">
    <property type="entry name" value="RBD_domain_sf"/>
</dbReference>
<protein>
    <submittedName>
        <fullName evidence="12">Uncharacterized protein</fullName>
    </submittedName>
</protein>
<keyword evidence="5 6" id="KW-0694">RNA-binding</keyword>
<feature type="compositionally biased region" description="Polar residues" evidence="8">
    <location>
        <begin position="142"/>
        <end position="168"/>
    </location>
</feature>
<dbReference type="InterPro" id="IPR050502">
    <property type="entry name" value="Euk_RNA-bind_prot"/>
</dbReference>
<evidence type="ECO:0000256" key="5">
    <source>
        <dbReference type="ARBA" id="ARBA00022884"/>
    </source>
</evidence>
<keyword evidence="4 7" id="KW-0862">Zinc</keyword>
<dbReference type="SMART" id="SM00360">
    <property type="entry name" value="RRM"/>
    <property type="match status" value="1"/>
</dbReference>
<feature type="compositionally biased region" description="Basic and acidic residues" evidence="8">
    <location>
        <begin position="521"/>
        <end position="534"/>
    </location>
</feature>
<evidence type="ECO:0000259" key="10">
    <source>
        <dbReference type="PROSITE" id="PS50102"/>
    </source>
</evidence>
<feature type="domain" description="C3H1-type" evidence="11">
    <location>
        <begin position="419"/>
        <end position="446"/>
    </location>
</feature>
<feature type="domain" description="RRM" evidence="10">
    <location>
        <begin position="681"/>
        <end position="756"/>
    </location>
</feature>
<dbReference type="InterPro" id="IPR002867">
    <property type="entry name" value="IBR_dom"/>
</dbReference>
<dbReference type="Pfam" id="PF01485">
    <property type="entry name" value="IBR"/>
    <property type="match status" value="1"/>
</dbReference>
<evidence type="ECO:0000256" key="2">
    <source>
        <dbReference type="ARBA" id="ARBA00022771"/>
    </source>
</evidence>
<gene>
    <name evidence="12" type="ORF">M413DRAFT_366525</name>
</gene>
<feature type="domain" description="C3H1-type" evidence="11">
    <location>
        <begin position="98"/>
        <end position="125"/>
    </location>
</feature>
<feature type="compositionally biased region" description="Basic and acidic residues" evidence="8">
    <location>
        <begin position="393"/>
        <end position="407"/>
    </location>
</feature>
<feature type="region of interest" description="Disordered" evidence="8">
    <location>
        <begin position="185"/>
        <end position="253"/>
    </location>
</feature>
<evidence type="ECO:0000256" key="3">
    <source>
        <dbReference type="ARBA" id="ARBA00022786"/>
    </source>
</evidence>